<dbReference type="Proteomes" id="UP000799302">
    <property type="component" value="Unassembled WGS sequence"/>
</dbReference>
<sequence>MTSLMLFCIDEEAKAFVPTVLTTKISVKSPAPIYSLVQSNARPTHKEEFKQETDPIEPFETDFMGSSVQDCRDWTLENQKAVNFLMTDLIAIVDA</sequence>
<name>A0A6A6UT89_9PEZI</name>
<reference evidence="1" key="1">
    <citation type="journal article" date="2020" name="Stud. Mycol.">
        <title>101 Dothideomycetes genomes: a test case for predicting lifestyles and emergence of pathogens.</title>
        <authorList>
            <person name="Haridas S."/>
            <person name="Albert R."/>
            <person name="Binder M."/>
            <person name="Bloem J."/>
            <person name="Labutti K."/>
            <person name="Salamov A."/>
            <person name="Andreopoulos B."/>
            <person name="Baker S."/>
            <person name="Barry K."/>
            <person name="Bills G."/>
            <person name="Bluhm B."/>
            <person name="Cannon C."/>
            <person name="Castanera R."/>
            <person name="Culley D."/>
            <person name="Daum C."/>
            <person name="Ezra D."/>
            <person name="Gonzalez J."/>
            <person name="Henrissat B."/>
            <person name="Kuo A."/>
            <person name="Liang C."/>
            <person name="Lipzen A."/>
            <person name="Lutzoni F."/>
            <person name="Magnuson J."/>
            <person name="Mondo S."/>
            <person name="Nolan M."/>
            <person name="Ohm R."/>
            <person name="Pangilinan J."/>
            <person name="Park H.-J."/>
            <person name="Ramirez L."/>
            <person name="Alfaro M."/>
            <person name="Sun H."/>
            <person name="Tritt A."/>
            <person name="Yoshinaga Y."/>
            <person name="Zwiers L.-H."/>
            <person name="Turgeon B."/>
            <person name="Goodwin S."/>
            <person name="Spatafora J."/>
            <person name="Crous P."/>
            <person name="Grigoriev I."/>
        </authorList>
    </citation>
    <scope>NUCLEOTIDE SEQUENCE</scope>
    <source>
        <strain evidence="1">CBS 115976</strain>
    </source>
</reference>
<organism evidence="1 2">
    <name type="scientific">Microthyrium microscopicum</name>
    <dbReference type="NCBI Taxonomy" id="703497"/>
    <lineage>
        <taxon>Eukaryota</taxon>
        <taxon>Fungi</taxon>
        <taxon>Dikarya</taxon>
        <taxon>Ascomycota</taxon>
        <taxon>Pezizomycotina</taxon>
        <taxon>Dothideomycetes</taxon>
        <taxon>Dothideomycetes incertae sedis</taxon>
        <taxon>Microthyriales</taxon>
        <taxon>Microthyriaceae</taxon>
        <taxon>Microthyrium</taxon>
    </lineage>
</organism>
<dbReference type="EMBL" id="MU004230">
    <property type="protein sequence ID" value="KAF2674986.1"/>
    <property type="molecule type" value="Genomic_DNA"/>
</dbReference>
<protein>
    <submittedName>
        <fullName evidence="1">Uncharacterized protein</fullName>
    </submittedName>
</protein>
<keyword evidence="2" id="KW-1185">Reference proteome</keyword>
<accession>A0A6A6UT89</accession>
<proteinExistence type="predicted"/>
<gene>
    <name evidence="1" type="ORF">BT63DRAFT_420229</name>
</gene>
<dbReference type="OrthoDB" id="4456803at2759"/>
<evidence type="ECO:0000313" key="2">
    <source>
        <dbReference type="Proteomes" id="UP000799302"/>
    </source>
</evidence>
<evidence type="ECO:0000313" key="1">
    <source>
        <dbReference type="EMBL" id="KAF2674986.1"/>
    </source>
</evidence>
<dbReference type="AlphaFoldDB" id="A0A6A6UT89"/>